<organism evidence="1 2">
    <name type="scientific">Phaseolus angularis</name>
    <name type="common">Azuki bean</name>
    <name type="synonym">Vigna angularis</name>
    <dbReference type="NCBI Taxonomy" id="3914"/>
    <lineage>
        <taxon>Eukaryota</taxon>
        <taxon>Viridiplantae</taxon>
        <taxon>Streptophyta</taxon>
        <taxon>Embryophyta</taxon>
        <taxon>Tracheophyta</taxon>
        <taxon>Spermatophyta</taxon>
        <taxon>Magnoliopsida</taxon>
        <taxon>eudicotyledons</taxon>
        <taxon>Gunneridae</taxon>
        <taxon>Pentapetalae</taxon>
        <taxon>rosids</taxon>
        <taxon>fabids</taxon>
        <taxon>Fabales</taxon>
        <taxon>Fabaceae</taxon>
        <taxon>Papilionoideae</taxon>
        <taxon>50 kb inversion clade</taxon>
        <taxon>NPAAA clade</taxon>
        <taxon>indigoferoid/millettioid clade</taxon>
        <taxon>Phaseoleae</taxon>
        <taxon>Vigna</taxon>
    </lineage>
</organism>
<name>A0A0L9V3Y3_PHAAN</name>
<protein>
    <submittedName>
        <fullName evidence="1">Uncharacterized protein</fullName>
    </submittedName>
</protein>
<sequence>MSKGGSLCSSFGGVHGYVLEEKSSEVISSSRKQQQHQWWRQDRGGCLRWLDLVPRMEKMKIVAALRCGSGKNLRLSVDGGDGDAIAERGRKRSWPAVRVAARREELAEKKGCAISKETNGTPTMVVVVAAVDDEGGDGSRKEDERWLRMMMRDGGGAATRLMVAARVLLD</sequence>
<evidence type="ECO:0000313" key="1">
    <source>
        <dbReference type="EMBL" id="KOM49723.1"/>
    </source>
</evidence>
<dbReference type="EMBL" id="CM003378">
    <property type="protein sequence ID" value="KOM49723.1"/>
    <property type="molecule type" value="Genomic_DNA"/>
</dbReference>
<gene>
    <name evidence="1" type="ORF">LR48_Vigan08g055000</name>
</gene>
<dbReference type="AlphaFoldDB" id="A0A0L9V3Y3"/>
<evidence type="ECO:0000313" key="2">
    <source>
        <dbReference type="Proteomes" id="UP000053144"/>
    </source>
</evidence>
<proteinExistence type="predicted"/>
<dbReference type="Gramene" id="KOM49723">
    <property type="protein sequence ID" value="KOM49723"/>
    <property type="gene ID" value="LR48_Vigan08g055000"/>
</dbReference>
<reference evidence="2" key="1">
    <citation type="journal article" date="2015" name="Proc. Natl. Acad. Sci. U.S.A.">
        <title>Genome sequencing of adzuki bean (Vigna angularis) provides insight into high starch and low fat accumulation and domestication.</title>
        <authorList>
            <person name="Yang K."/>
            <person name="Tian Z."/>
            <person name="Chen C."/>
            <person name="Luo L."/>
            <person name="Zhao B."/>
            <person name="Wang Z."/>
            <person name="Yu L."/>
            <person name="Li Y."/>
            <person name="Sun Y."/>
            <person name="Li W."/>
            <person name="Chen Y."/>
            <person name="Li Y."/>
            <person name="Zhang Y."/>
            <person name="Ai D."/>
            <person name="Zhao J."/>
            <person name="Shang C."/>
            <person name="Ma Y."/>
            <person name="Wu B."/>
            <person name="Wang M."/>
            <person name="Gao L."/>
            <person name="Sun D."/>
            <person name="Zhang P."/>
            <person name="Guo F."/>
            <person name="Wang W."/>
            <person name="Li Y."/>
            <person name="Wang J."/>
            <person name="Varshney R.K."/>
            <person name="Wang J."/>
            <person name="Ling H.Q."/>
            <person name="Wan P."/>
        </authorList>
    </citation>
    <scope>NUCLEOTIDE SEQUENCE</scope>
    <source>
        <strain evidence="2">cv. Jingnong 6</strain>
    </source>
</reference>
<dbReference type="Proteomes" id="UP000053144">
    <property type="component" value="Chromosome 8"/>
</dbReference>
<accession>A0A0L9V3Y3</accession>